<feature type="coiled-coil region" evidence="4">
    <location>
        <begin position="887"/>
        <end position="928"/>
    </location>
</feature>
<feature type="compositionally biased region" description="Polar residues" evidence="5">
    <location>
        <begin position="184"/>
        <end position="193"/>
    </location>
</feature>
<dbReference type="AlphaFoldDB" id="A0A7N2LP10"/>
<evidence type="ECO:0000313" key="8">
    <source>
        <dbReference type="Proteomes" id="UP000594261"/>
    </source>
</evidence>
<keyword evidence="8" id="KW-1185">Reference proteome</keyword>
<organism evidence="7 8">
    <name type="scientific">Quercus lobata</name>
    <name type="common">Valley oak</name>
    <dbReference type="NCBI Taxonomy" id="97700"/>
    <lineage>
        <taxon>Eukaryota</taxon>
        <taxon>Viridiplantae</taxon>
        <taxon>Streptophyta</taxon>
        <taxon>Embryophyta</taxon>
        <taxon>Tracheophyta</taxon>
        <taxon>Spermatophyta</taxon>
        <taxon>Magnoliopsida</taxon>
        <taxon>eudicotyledons</taxon>
        <taxon>Gunneridae</taxon>
        <taxon>Pentapetalae</taxon>
        <taxon>rosids</taxon>
        <taxon>fabids</taxon>
        <taxon>Fagales</taxon>
        <taxon>Fagaceae</taxon>
        <taxon>Quercus</taxon>
    </lineage>
</organism>
<feature type="region of interest" description="Disordered" evidence="5">
    <location>
        <begin position="39"/>
        <end position="193"/>
    </location>
</feature>
<protein>
    <recommendedName>
        <fullName evidence="6">TATA element modulatory factor 1 TATA binding domain-containing protein</fullName>
    </recommendedName>
</protein>
<dbReference type="PANTHER" id="PTHR47347">
    <property type="entry name" value="GOLGIN CANDIDATE 5"/>
    <property type="match status" value="1"/>
</dbReference>
<feature type="compositionally biased region" description="Basic and acidic residues" evidence="5">
    <location>
        <begin position="91"/>
        <end position="129"/>
    </location>
</feature>
<proteinExistence type="predicted"/>
<dbReference type="EMBL" id="LRBV02000005">
    <property type="status" value="NOT_ANNOTATED_CDS"/>
    <property type="molecule type" value="Genomic_DNA"/>
</dbReference>
<dbReference type="Gramene" id="QL05p021582:mrna">
    <property type="protein sequence ID" value="QL05p021582:mrna"/>
    <property type="gene ID" value="QL05p021582"/>
</dbReference>
<feature type="compositionally biased region" description="Basic and acidic residues" evidence="5">
    <location>
        <begin position="246"/>
        <end position="257"/>
    </location>
</feature>
<reference evidence="7 8" key="1">
    <citation type="journal article" date="2016" name="G3 (Bethesda)">
        <title>First Draft Assembly and Annotation of the Genome of a California Endemic Oak Quercus lobata Nee (Fagaceae).</title>
        <authorList>
            <person name="Sork V.L."/>
            <person name="Fitz-Gibbon S.T."/>
            <person name="Puiu D."/>
            <person name="Crepeau M."/>
            <person name="Gugger P.F."/>
            <person name="Sherman R."/>
            <person name="Stevens K."/>
            <person name="Langley C.H."/>
            <person name="Pellegrini M."/>
            <person name="Salzberg S.L."/>
        </authorList>
    </citation>
    <scope>NUCLEOTIDE SEQUENCE [LARGE SCALE GENOMIC DNA]</scope>
    <source>
        <strain evidence="7 8">cv. SW786</strain>
    </source>
</reference>
<evidence type="ECO:0000256" key="3">
    <source>
        <dbReference type="ARBA" id="ARBA00023054"/>
    </source>
</evidence>
<dbReference type="KEGG" id="qlo:115989499"/>
<feature type="compositionally biased region" description="Basic and acidic residues" evidence="5">
    <location>
        <begin position="146"/>
        <end position="155"/>
    </location>
</feature>
<comment type="subcellular location">
    <subcellularLocation>
        <location evidence="1">Golgi apparatus</location>
    </subcellularLocation>
</comment>
<dbReference type="InterPro" id="IPR022092">
    <property type="entry name" value="TMF_DNA-bd"/>
</dbReference>
<dbReference type="Proteomes" id="UP000594261">
    <property type="component" value="Chromosome 5"/>
</dbReference>
<dbReference type="OMA" id="EAVCRMT"/>
<dbReference type="FunCoup" id="A0A7N2LP10">
    <property type="interactions" value="3075"/>
</dbReference>
<keyword evidence="2" id="KW-0333">Golgi apparatus</keyword>
<evidence type="ECO:0000259" key="6">
    <source>
        <dbReference type="Pfam" id="PF12325"/>
    </source>
</evidence>
<feature type="coiled-coil region" evidence="4">
    <location>
        <begin position="372"/>
        <end position="457"/>
    </location>
</feature>
<feature type="domain" description="TATA element modulatory factor 1 TATA binding" evidence="6">
    <location>
        <begin position="876"/>
        <end position="980"/>
    </location>
</feature>
<evidence type="ECO:0000313" key="7">
    <source>
        <dbReference type="EnsemblPlants" id="QL05p021582:mrna"/>
    </source>
</evidence>
<feature type="region of interest" description="Disordered" evidence="5">
    <location>
        <begin position="274"/>
        <end position="331"/>
    </location>
</feature>
<evidence type="ECO:0000256" key="2">
    <source>
        <dbReference type="ARBA" id="ARBA00023034"/>
    </source>
</evidence>
<feature type="coiled-coil region" evidence="4">
    <location>
        <begin position="482"/>
        <end position="544"/>
    </location>
</feature>
<feature type="region of interest" description="Disordered" evidence="5">
    <location>
        <begin position="237"/>
        <end position="257"/>
    </location>
</feature>
<reference evidence="7" key="2">
    <citation type="submission" date="2021-01" db="UniProtKB">
        <authorList>
            <consortium name="EnsemblPlants"/>
        </authorList>
    </citation>
    <scope>IDENTIFICATION</scope>
</reference>
<dbReference type="GO" id="GO:0005794">
    <property type="term" value="C:Golgi apparatus"/>
    <property type="evidence" value="ECO:0007669"/>
    <property type="project" value="UniProtKB-SubCell"/>
</dbReference>
<dbReference type="OrthoDB" id="74178at2759"/>
<dbReference type="Pfam" id="PF12325">
    <property type="entry name" value="TMF_TATA_bd"/>
    <property type="match status" value="1"/>
</dbReference>
<dbReference type="InParanoid" id="A0A7N2LP10"/>
<sequence length="995" mass="111200">MAWFGGRVSLGNFPDLAGAVNKLQESVKNIEKNFDNALGFEEKSGDNSESTTEASGLWPSGTDRKALFDPVMALMGHKSEESTGESSPKAESSEHPPAVEEPSGKPESPQHKSGVEEKEENEHGNDRSLHSASEQATTEEENEVPEVDKDAERPGMAEGTDNVISNPDQAESDSLPMPVILPEPTSQDGETLESVGNLQENLEVGPSENSELVQAKSGAIEVDQVDSSTILTHEASNVVDMSESMDEQKTQVESTDKHMLQAEENTETVVPVQAEASIDSHAGGATEPSGLHSVFTEETASTGESSNDQSPRVLPSDEASARVSESVSPESHEIVKAVEVDQQANDNVTNIKEQELSSGTNVSDSLDTVLELEKVKKEMKMMETALQGAARQAQAKADEIARMMNENEQLKSVIEDLKRKSNDAEIESLREEYHQRVATVERKVYALTKERDTLRREQSRKSDAAVLLKEKDEIISQVMAEGEELSKKQAAQESQIRKLRAQIRELEEEKKGLSTKLQVEENKVESIKKDKAATEKLLQETIEKHQTELASQKEYYSSALNAAKEAEALAEARANNEARAELESRLREAEEREAMLVQALEELRQTLSRKEQQAVFREDMLRRDVEDLQKRYQASERRCEELITQVPDSTRPLLRQIEAMQETTARRAEAWTAVERSLNSRLQEAEAKAAAAEERERSVNERLSQTLSRINVLEAQISCLRAEQTQLSRSLEKERQRAAENRQEYLAAKEEADTHEGRANQLEEEIKELRRKHKQELQEALVHRELLQQEIEKEKAARLDLERKARVQSAAASDQIPITRHNSAFENGNLTRKLSSASSLGSMEESYYLQASLDSSDSFSERRNAGEVTMSPYYMKSMTPSAFEAALRQKEGELASYMSRLASLESIRDSLAEELVSMTAQCEKLRAESSMLPGIRAELESLRRRHSAALELMGERDEELEELRADIVDLKEMYREQVNLLVNKIQTMSSSTSTA</sequence>
<name>A0A7N2LP10_QUELO</name>
<feature type="coiled-coil region" evidence="4">
    <location>
        <begin position="572"/>
        <end position="804"/>
    </location>
</feature>
<gene>
    <name evidence="7" type="primary">LOC115989499</name>
</gene>
<dbReference type="InterPro" id="IPR022091">
    <property type="entry name" value="TMF_TATA-bd"/>
</dbReference>
<feature type="coiled-coil region" evidence="4">
    <location>
        <begin position="953"/>
        <end position="980"/>
    </location>
</feature>
<dbReference type="PANTHER" id="PTHR47347:SF2">
    <property type="entry name" value="GOLGIN CANDIDATE 5"/>
    <property type="match status" value="1"/>
</dbReference>
<keyword evidence="3 4" id="KW-0175">Coiled coil</keyword>
<accession>A0A7N2LP10</accession>
<evidence type="ECO:0000256" key="1">
    <source>
        <dbReference type="ARBA" id="ARBA00004555"/>
    </source>
</evidence>
<evidence type="ECO:0000256" key="4">
    <source>
        <dbReference type="SAM" id="Coils"/>
    </source>
</evidence>
<dbReference type="EnsemblPlants" id="QL05p021582:mrna">
    <property type="protein sequence ID" value="QL05p021582:mrna"/>
    <property type="gene ID" value="QL05p021582"/>
</dbReference>
<dbReference type="GeneID" id="115989499"/>
<dbReference type="RefSeq" id="XP_030969051.1">
    <property type="nucleotide sequence ID" value="XM_031113191.1"/>
</dbReference>
<evidence type="ECO:0000256" key="5">
    <source>
        <dbReference type="SAM" id="MobiDB-lite"/>
    </source>
</evidence>
<dbReference type="Pfam" id="PF12329">
    <property type="entry name" value="TMF_DNA_bd"/>
    <property type="match status" value="1"/>
</dbReference>
<feature type="compositionally biased region" description="Polar residues" evidence="5">
    <location>
        <begin position="296"/>
        <end position="310"/>
    </location>
</feature>